<dbReference type="SUPFAM" id="SSF53335">
    <property type="entry name" value="S-adenosyl-L-methionine-dependent methyltransferases"/>
    <property type="match status" value="1"/>
</dbReference>
<dbReference type="PROSITE" id="PS00095">
    <property type="entry name" value="C5_MTASE_2"/>
    <property type="match status" value="1"/>
</dbReference>
<dbReference type="InParanoid" id="J4WEE2"/>
<evidence type="ECO:0000256" key="4">
    <source>
        <dbReference type="ARBA" id="ARBA00022691"/>
    </source>
</evidence>
<dbReference type="EMBL" id="JH725154">
    <property type="protein sequence ID" value="EJP68360.1"/>
    <property type="molecule type" value="Genomic_DNA"/>
</dbReference>
<dbReference type="InterPro" id="IPR031303">
    <property type="entry name" value="C5_meth_CS"/>
</dbReference>
<dbReference type="STRING" id="655819.J4WEE2"/>
<dbReference type="AlphaFoldDB" id="J4WEE2"/>
<dbReference type="InterPro" id="IPR029063">
    <property type="entry name" value="SAM-dependent_MTases_sf"/>
</dbReference>
<dbReference type="PANTHER" id="PTHR10629">
    <property type="entry name" value="CYTOSINE-SPECIFIC METHYLTRANSFERASE"/>
    <property type="match status" value="1"/>
</dbReference>
<name>J4WEE2_BEAB2</name>
<reference evidence="5 6" key="1">
    <citation type="journal article" date="2012" name="Sci. Rep.">
        <title>Genomic perspectives on the evolution of fungal entomopathogenicity in Beauveria bassiana.</title>
        <authorList>
            <person name="Xiao G."/>
            <person name="Ying S.H."/>
            <person name="Zheng P."/>
            <person name="Wang Z.L."/>
            <person name="Zhang S."/>
            <person name="Xie X.Q."/>
            <person name="Shang Y."/>
            <person name="St Leger R.J."/>
            <person name="Zhao G.P."/>
            <person name="Wang C."/>
            <person name="Feng M.G."/>
        </authorList>
    </citation>
    <scope>NUCLEOTIDE SEQUENCE [LARGE SCALE GENOMIC DNA]</scope>
    <source>
        <strain evidence="5 6">ARSEF 2860</strain>
    </source>
</reference>
<dbReference type="GO" id="GO:0005634">
    <property type="term" value="C:nucleus"/>
    <property type="evidence" value="ECO:0007669"/>
    <property type="project" value="TreeGrafter"/>
</dbReference>
<dbReference type="PANTHER" id="PTHR10629:SF52">
    <property type="entry name" value="DNA (CYTOSINE-5)-METHYLTRANSFERASE 1"/>
    <property type="match status" value="1"/>
</dbReference>
<sequence length="674" mass="76354">MNATWVDDSDDDVYVRSRHRRQRQRLRSASVASTSTILPSTADEDDDFCEIIEEDDAEADVLFASEVIDLTEDESQRLILPHRPNETELDSIVAPCGLTIKPTNCIQISDTYLGELKINFLQVTTIIRDYDGATFIRGIPFTRVRHLNGKLRDRLNEVCMVLHQHRQPGQKPDSPVLVDVEPQRVIRWRTLIVTNAPFPAHAVDINRYARSRSLEQKRIAAEKSAHIVCRWSITITYSITATNRNKAEEELLEHLRSDDLLDAKYRVSDKEVSELWRGPRQRGGGWKTMAESLKSLDIPISRCPSQTYTLFDSFSGAGGVSRGAQDAGFKLYECDTKKYADKKQRRPVDILHLSPPCQVWSPAHTHDGPNDVANTEALYTCRNLINQCRPRIITLEQTFGITHAKHINHFWALIRDFTDLGYSDRKRLIMIASAPGEQSPPFPAPTHSEFGGNGTKPFNTVASTLARVRMGDNLHNPEAVQTFHPPRPSWDANTLGRTITTGGANSYHPSGRRDFTLRELACLQGFPKSHRFVGTLTKIRRQIGNAFPPNTVYVLYKHLHDWLLKEDNIDSYIPEDNTMVIDDDESDISGSESVIFGEARVSPAMDDVFMGQSDDEAEQNCLIFLRNRFFFSIKLWLLVTLEGQARPTEGRCTVRRNATQYIAAIHICNRDAVD</sequence>
<gene>
    <name evidence="5" type="ORF">BBA_02362</name>
</gene>
<dbReference type="Pfam" id="PF00145">
    <property type="entry name" value="DNA_methylase"/>
    <property type="match status" value="2"/>
</dbReference>
<dbReference type="GO" id="GO:0044027">
    <property type="term" value="P:negative regulation of gene expression via chromosomal CpG island methylation"/>
    <property type="evidence" value="ECO:0007669"/>
    <property type="project" value="TreeGrafter"/>
</dbReference>
<dbReference type="Gene3D" id="3.90.120.10">
    <property type="entry name" value="DNA Methylase, subunit A, domain 2"/>
    <property type="match status" value="1"/>
</dbReference>
<keyword evidence="2 5" id="KW-0489">Methyltransferase</keyword>
<dbReference type="InterPro" id="IPR050390">
    <property type="entry name" value="C5-Methyltransferase"/>
</dbReference>
<dbReference type="GeneID" id="19885374"/>
<evidence type="ECO:0000256" key="3">
    <source>
        <dbReference type="ARBA" id="ARBA00022679"/>
    </source>
</evidence>
<dbReference type="Proteomes" id="UP000002762">
    <property type="component" value="Unassembled WGS sequence"/>
</dbReference>
<dbReference type="GO" id="GO:0003677">
    <property type="term" value="F:DNA binding"/>
    <property type="evidence" value="ECO:0007669"/>
    <property type="project" value="TreeGrafter"/>
</dbReference>
<evidence type="ECO:0000256" key="2">
    <source>
        <dbReference type="ARBA" id="ARBA00022603"/>
    </source>
</evidence>
<evidence type="ECO:0000313" key="6">
    <source>
        <dbReference type="Proteomes" id="UP000002762"/>
    </source>
</evidence>
<organism evidence="5 6">
    <name type="scientific">Beauveria bassiana (strain ARSEF 2860)</name>
    <name type="common">White muscardine disease fungus</name>
    <name type="synonym">Tritirachium shiotae</name>
    <dbReference type="NCBI Taxonomy" id="655819"/>
    <lineage>
        <taxon>Eukaryota</taxon>
        <taxon>Fungi</taxon>
        <taxon>Dikarya</taxon>
        <taxon>Ascomycota</taxon>
        <taxon>Pezizomycotina</taxon>
        <taxon>Sordariomycetes</taxon>
        <taxon>Hypocreomycetidae</taxon>
        <taxon>Hypocreales</taxon>
        <taxon>Cordycipitaceae</taxon>
        <taxon>Beauveria</taxon>
    </lineage>
</organism>
<accession>J4WEE2</accession>
<dbReference type="EC" id="2.1.1.37" evidence="1"/>
<dbReference type="GO" id="GO:0003886">
    <property type="term" value="F:DNA (cytosine-5-)-methyltransferase activity"/>
    <property type="evidence" value="ECO:0007669"/>
    <property type="project" value="UniProtKB-EC"/>
</dbReference>
<evidence type="ECO:0000313" key="5">
    <source>
        <dbReference type="EMBL" id="EJP68360.1"/>
    </source>
</evidence>
<dbReference type="RefSeq" id="XP_008595681.1">
    <property type="nucleotide sequence ID" value="XM_008597459.1"/>
</dbReference>
<proteinExistence type="predicted"/>
<keyword evidence="3" id="KW-0808">Transferase</keyword>
<dbReference type="InterPro" id="IPR001525">
    <property type="entry name" value="C5_MeTfrase"/>
</dbReference>
<dbReference type="HOGENOM" id="CLU_012943_2_2_1"/>
<keyword evidence="6" id="KW-1185">Reference proteome</keyword>
<protein>
    <recommendedName>
        <fullName evidence="1">DNA (cytosine-5-)-methyltransferase</fullName>
        <ecNumber evidence="1">2.1.1.37</ecNumber>
    </recommendedName>
</protein>
<keyword evidence="4" id="KW-0949">S-adenosyl-L-methionine</keyword>
<dbReference type="GO" id="GO:0032259">
    <property type="term" value="P:methylation"/>
    <property type="evidence" value="ECO:0007669"/>
    <property type="project" value="UniProtKB-KW"/>
</dbReference>
<dbReference type="Gene3D" id="3.40.50.150">
    <property type="entry name" value="Vaccinia Virus protein VP39"/>
    <property type="match status" value="1"/>
</dbReference>
<dbReference type="OrthoDB" id="414133at2759"/>
<evidence type="ECO:0000256" key="1">
    <source>
        <dbReference type="ARBA" id="ARBA00011975"/>
    </source>
</evidence>